<keyword evidence="4" id="KW-1185">Reference proteome</keyword>
<gene>
    <name evidence="3" type="ORF">SKC38_00920</name>
</gene>
<evidence type="ECO:0000256" key="1">
    <source>
        <dbReference type="SAM" id="SignalP"/>
    </source>
</evidence>
<dbReference type="Pfam" id="PF14534">
    <property type="entry name" value="DUF4440"/>
    <property type="match status" value="1"/>
</dbReference>
<evidence type="ECO:0000259" key="2">
    <source>
        <dbReference type="Pfam" id="PF14534"/>
    </source>
</evidence>
<dbReference type="InterPro" id="IPR027843">
    <property type="entry name" value="DUF4440"/>
</dbReference>
<dbReference type="RefSeq" id="WP_377974296.1">
    <property type="nucleotide sequence ID" value="NZ_JBBKYA010000001.1"/>
</dbReference>
<feature type="domain" description="DUF4440" evidence="2">
    <location>
        <begin position="38"/>
        <end position="149"/>
    </location>
</feature>
<name>A0ABW6CXU3_9BACT</name>
<reference evidence="3 4" key="1">
    <citation type="submission" date="2024-03" db="EMBL/GenBank/DDBJ databases">
        <title>Aquirufa genome sequencing.</title>
        <authorList>
            <person name="Pitt A."/>
            <person name="Hahn M.W."/>
        </authorList>
    </citation>
    <scope>NUCLEOTIDE SEQUENCE [LARGE SCALE GENOMIC DNA]</scope>
    <source>
        <strain evidence="3 4">PLAD-142S6K</strain>
    </source>
</reference>
<dbReference type="Proteomes" id="UP001598114">
    <property type="component" value="Unassembled WGS sequence"/>
</dbReference>
<keyword evidence="1" id="KW-0732">Signal</keyword>
<protein>
    <submittedName>
        <fullName evidence="3">Nuclear transport factor 2 family protein</fullName>
    </submittedName>
</protein>
<accession>A0ABW6CXU3</accession>
<dbReference type="EMBL" id="JBBKYA010000001">
    <property type="protein sequence ID" value="MFD3274786.1"/>
    <property type="molecule type" value="Genomic_DNA"/>
</dbReference>
<proteinExistence type="predicted"/>
<dbReference type="SUPFAM" id="SSF54427">
    <property type="entry name" value="NTF2-like"/>
    <property type="match status" value="1"/>
</dbReference>
<organism evidence="3 4">
    <name type="scientific">Aquirufa echingensis</name>
    <dbReference type="NCBI Taxonomy" id="3096516"/>
    <lineage>
        <taxon>Bacteria</taxon>
        <taxon>Pseudomonadati</taxon>
        <taxon>Bacteroidota</taxon>
        <taxon>Cytophagia</taxon>
        <taxon>Cytophagales</taxon>
        <taxon>Flectobacillaceae</taxon>
        <taxon>Aquirufa</taxon>
    </lineage>
</organism>
<feature type="signal peptide" evidence="1">
    <location>
        <begin position="1"/>
        <end position="19"/>
    </location>
</feature>
<comment type="caution">
    <text evidence="3">The sequence shown here is derived from an EMBL/GenBank/DDBJ whole genome shotgun (WGS) entry which is preliminary data.</text>
</comment>
<sequence length="157" mass="18099">MKTSILLLFCLSIFSEAHSQNPDEKKVASTEQALFNKIAQLDSALFAAYNAKNLPLLKTYFTTDLEWYQDNGGLIAFDQVFSNFQQIFNRDYDLKRNLVEGSLEVHPIQGFGAIEIGKHQFKHIENGKLEEGTFKFLMIWKNENGTWKISRVVSYDH</sequence>
<evidence type="ECO:0000313" key="3">
    <source>
        <dbReference type="EMBL" id="MFD3274786.1"/>
    </source>
</evidence>
<feature type="chain" id="PRO_5045144308" evidence="1">
    <location>
        <begin position="20"/>
        <end position="157"/>
    </location>
</feature>
<dbReference type="Gene3D" id="3.10.450.50">
    <property type="match status" value="1"/>
</dbReference>
<dbReference type="InterPro" id="IPR032710">
    <property type="entry name" value="NTF2-like_dom_sf"/>
</dbReference>
<evidence type="ECO:0000313" key="4">
    <source>
        <dbReference type="Proteomes" id="UP001598114"/>
    </source>
</evidence>